<dbReference type="Proteomes" id="UP000006514">
    <property type="component" value="Unassembled WGS sequence"/>
</dbReference>
<evidence type="ECO:0000313" key="1">
    <source>
        <dbReference type="EMBL" id="EJD34400.1"/>
    </source>
</evidence>
<protein>
    <recommendedName>
        <fullName evidence="3">F-box domain-containing protein</fullName>
    </recommendedName>
</protein>
<dbReference type="AlphaFoldDB" id="J0CVF4"/>
<accession>J0CVF4</accession>
<gene>
    <name evidence="1" type="ORF">AURDEDRAFT_176561</name>
</gene>
<proteinExistence type="predicted"/>
<evidence type="ECO:0000313" key="2">
    <source>
        <dbReference type="Proteomes" id="UP000006514"/>
    </source>
</evidence>
<sequence>MADSSDDGQHDPIHEVFQTVELWDEIWSYILDCCLVCASRRVSRKWKSWLNVTLRRRYDYDRFLSSYFPEELARREFRDLQATHGAIISGSKALDFLGCFAFACSSNTDIYATYDGVVALGNFFLERGFTYQGVSWVEDILDVSDDRGESDSSADVVKIFKFHAPSGSSCNIDLFLVADSPMATILHFPSTIDMNGLLWDRAFSAFPLGTMKHRRGLLLHGKDAGDVIINYHSKGFELHDNMQAVPANVRRAFSDGVRSFASSSNTWTYGFDTPADVQPVRRPAPLSGNSFALATVHPNSQGVPRFWMFALHFEHARLQHAYVIDTACKPFARVVLDYVAEHMPATPRPTCRVRIYGRSHRLGSWDGLMPFVSAAWLTRSPLYLQKGCKAFQFTPAGSM</sequence>
<dbReference type="KEGG" id="adl:AURDEDRAFT_176561"/>
<reference evidence="2" key="1">
    <citation type="journal article" date="2012" name="Science">
        <title>The Paleozoic origin of enzymatic lignin decomposition reconstructed from 31 fungal genomes.</title>
        <authorList>
            <person name="Floudas D."/>
            <person name="Binder M."/>
            <person name="Riley R."/>
            <person name="Barry K."/>
            <person name="Blanchette R.A."/>
            <person name="Henrissat B."/>
            <person name="Martinez A.T."/>
            <person name="Otillar R."/>
            <person name="Spatafora J.W."/>
            <person name="Yadav J.S."/>
            <person name="Aerts A."/>
            <person name="Benoit I."/>
            <person name="Boyd A."/>
            <person name="Carlson A."/>
            <person name="Copeland A."/>
            <person name="Coutinho P.M."/>
            <person name="de Vries R.P."/>
            <person name="Ferreira P."/>
            <person name="Findley K."/>
            <person name="Foster B."/>
            <person name="Gaskell J."/>
            <person name="Glotzer D."/>
            <person name="Gorecki P."/>
            <person name="Heitman J."/>
            <person name="Hesse C."/>
            <person name="Hori C."/>
            <person name="Igarashi K."/>
            <person name="Jurgens J.A."/>
            <person name="Kallen N."/>
            <person name="Kersten P."/>
            <person name="Kohler A."/>
            <person name="Kuees U."/>
            <person name="Kumar T.K.A."/>
            <person name="Kuo A."/>
            <person name="LaButti K."/>
            <person name="Larrondo L.F."/>
            <person name="Lindquist E."/>
            <person name="Ling A."/>
            <person name="Lombard V."/>
            <person name="Lucas S."/>
            <person name="Lundell T."/>
            <person name="Martin R."/>
            <person name="McLaughlin D.J."/>
            <person name="Morgenstern I."/>
            <person name="Morin E."/>
            <person name="Murat C."/>
            <person name="Nagy L.G."/>
            <person name="Nolan M."/>
            <person name="Ohm R.A."/>
            <person name="Patyshakuliyeva A."/>
            <person name="Rokas A."/>
            <person name="Ruiz-Duenas F.J."/>
            <person name="Sabat G."/>
            <person name="Salamov A."/>
            <person name="Samejima M."/>
            <person name="Schmutz J."/>
            <person name="Slot J.C."/>
            <person name="St John F."/>
            <person name="Stenlid J."/>
            <person name="Sun H."/>
            <person name="Sun S."/>
            <person name="Syed K."/>
            <person name="Tsang A."/>
            <person name="Wiebenga A."/>
            <person name="Young D."/>
            <person name="Pisabarro A."/>
            <person name="Eastwood D.C."/>
            <person name="Martin F."/>
            <person name="Cullen D."/>
            <person name="Grigoriev I.V."/>
            <person name="Hibbett D.S."/>
        </authorList>
    </citation>
    <scope>NUCLEOTIDE SEQUENCE [LARGE SCALE GENOMIC DNA]</scope>
    <source>
        <strain evidence="2">TFB10046</strain>
    </source>
</reference>
<keyword evidence="2" id="KW-1185">Reference proteome</keyword>
<name>J0CVF4_AURST</name>
<organism evidence="1 2">
    <name type="scientific">Auricularia subglabra (strain TFB-10046 / SS5)</name>
    <name type="common">White-rot fungus</name>
    <name type="synonym">Auricularia delicata (strain TFB10046)</name>
    <dbReference type="NCBI Taxonomy" id="717982"/>
    <lineage>
        <taxon>Eukaryota</taxon>
        <taxon>Fungi</taxon>
        <taxon>Dikarya</taxon>
        <taxon>Basidiomycota</taxon>
        <taxon>Agaricomycotina</taxon>
        <taxon>Agaricomycetes</taxon>
        <taxon>Auriculariales</taxon>
        <taxon>Auriculariaceae</taxon>
        <taxon>Auricularia</taxon>
    </lineage>
</organism>
<dbReference type="InParanoid" id="J0CVF4"/>
<evidence type="ECO:0008006" key="3">
    <source>
        <dbReference type="Google" id="ProtNLM"/>
    </source>
</evidence>
<dbReference type="OrthoDB" id="3041043at2759"/>
<dbReference type="EMBL" id="JH687953">
    <property type="protein sequence ID" value="EJD34400.1"/>
    <property type="molecule type" value="Genomic_DNA"/>
</dbReference>